<keyword evidence="3 10" id="KW-0812">Transmembrane</keyword>
<sequence length="119" mass="12305">MTPLLYVLIGPAAAAGAIVRYGIDRAITARTQRFGLGIVVTNVLACFLMGLTWQAWAGHGAAWALIATGFLGGMSTFSTAVLDAAVEIRSRPRISLALIALGLAACIGAFVAGAWLMRG</sequence>
<evidence type="ECO:0000256" key="3">
    <source>
        <dbReference type="ARBA" id="ARBA00022692"/>
    </source>
</evidence>
<evidence type="ECO:0000256" key="10">
    <source>
        <dbReference type="HAMAP-Rule" id="MF_00454"/>
    </source>
</evidence>
<proteinExistence type="inferred from homology"/>
<evidence type="ECO:0000256" key="2">
    <source>
        <dbReference type="ARBA" id="ARBA00022475"/>
    </source>
</evidence>
<dbReference type="GO" id="GO:0005886">
    <property type="term" value="C:plasma membrane"/>
    <property type="evidence" value="ECO:0007669"/>
    <property type="project" value="UniProtKB-SubCell"/>
</dbReference>
<dbReference type="Proteomes" id="UP000627538">
    <property type="component" value="Unassembled WGS sequence"/>
</dbReference>
<evidence type="ECO:0000256" key="8">
    <source>
        <dbReference type="ARBA" id="ARBA00035585"/>
    </source>
</evidence>
<dbReference type="GO" id="GO:0046872">
    <property type="term" value="F:metal ion binding"/>
    <property type="evidence" value="ECO:0007669"/>
    <property type="project" value="UniProtKB-KW"/>
</dbReference>
<dbReference type="GO" id="GO:0062054">
    <property type="term" value="F:fluoride channel activity"/>
    <property type="evidence" value="ECO:0007669"/>
    <property type="project" value="UniProtKB-UniRule"/>
</dbReference>
<dbReference type="GO" id="GO:0140114">
    <property type="term" value="P:cellular detoxification of fluoride"/>
    <property type="evidence" value="ECO:0007669"/>
    <property type="project" value="UniProtKB-UniRule"/>
</dbReference>
<keyword evidence="10" id="KW-0813">Transport</keyword>
<keyword evidence="4 10" id="KW-1133">Transmembrane helix</keyword>
<keyword evidence="6 10" id="KW-0407">Ion channel</keyword>
<comment type="catalytic activity">
    <reaction evidence="8">
        <text>fluoride(in) = fluoride(out)</text>
        <dbReference type="Rhea" id="RHEA:76159"/>
        <dbReference type="ChEBI" id="CHEBI:17051"/>
    </reaction>
    <physiologicalReaction direction="left-to-right" evidence="8">
        <dbReference type="Rhea" id="RHEA:76160"/>
    </physiologicalReaction>
</comment>
<dbReference type="AlphaFoldDB" id="A0A8I0G9K2"/>
<evidence type="ECO:0000256" key="4">
    <source>
        <dbReference type="ARBA" id="ARBA00022989"/>
    </source>
</evidence>
<gene>
    <name evidence="10" type="primary">fluC</name>
    <name evidence="10" type="synonym">crcB</name>
    <name evidence="11" type="ORF">H8R10_05440</name>
</gene>
<comment type="subcellular location">
    <subcellularLocation>
        <location evidence="1 10">Cell membrane</location>
        <topology evidence="1 10">Multi-pass membrane protein</topology>
    </subcellularLocation>
</comment>
<feature type="transmembrane region" description="Helical" evidence="10">
    <location>
        <begin position="94"/>
        <end position="117"/>
    </location>
</feature>
<evidence type="ECO:0000256" key="9">
    <source>
        <dbReference type="ARBA" id="ARBA00049940"/>
    </source>
</evidence>
<evidence type="ECO:0000256" key="1">
    <source>
        <dbReference type="ARBA" id="ARBA00004651"/>
    </source>
</evidence>
<keyword evidence="2 10" id="KW-1003">Cell membrane</keyword>
<keyword evidence="10" id="KW-0406">Ion transport</keyword>
<name>A0A8I0G9K2_9ACTO</name>
<protein>
    <recommendedName>
        <fullName evidence="10">Fluoride-specific ion channel FluC</fullName>
    </recommendedName>
</protein>
<evidence type="ECO:0000256" key="5">
    <source>
        <dbReference type="ARBA" id="ARBA00023136"/>
    </source>
</evidence>
<feature type="binding site" evidence="10">
    <location>
        <position position="72"/>
    </location>
    <ligand>
        <name>Na(+)</name>
        <dbReference type="ChEBI" id="CHEBI:29101"/>
        <note>structural</note>
    </ligand>
</feature>
<dbReference type="HAMAP" id="MF_00454">
    <property type="entry name" value="FluC"/>
    <property type="match status" value="1"/>
</dbReference>
<keyword evidence="12" id="KW-1185">Reference proteome</keyword>
<organism evidence="11 12">
    <name type="scientific">Nanchangia anserum</name>
    <dbReference type="NCBI Taxonomy" id="2692125"/>
    <lineage>
        <taxon>Bacteria</taxon>
        <taxon>Bacillati</taxon>
        <taxon>Actinomycetota</taxon>
        <taxon>Actinomycetes</taxon>
        <taxon>Actinomycetales</taxon>
        <taxon>Actinomycetaceae</taxon>
        <taxon>Nanchangia</taxon>
    </lineage>
</organism>
<keyword evidence="5 10" id="KW-0472">Membrane</keyword>
<feature type="transmembrane region" description="Helical" evidence="10">
    <location>
        <begin position="62"/>
        <end position="82"/>
    </location>
</feature>
<comment type="caution">
    <text evidence="11">The sequence shown here is derived from an EMBL/GenBank/DDBJ whole genome shotgun (WGS) entry which is preliminary data.</text>
</comment>
<keyword evidence="10" id="KW-0915">Sodium</keyword>
<evidence type="ECO:0000313" key="12">
    <source>
        <dbReference type="Proteomes" id="UP000627538"/>
    </source>
</evidence>
<evidence type="ECO:0000256" key="6">
    <source>
        <dbReference type="ARBA" id="ARBA00023303"/>
    </source>
</evidence>
<comment type="activity regulation">
    <text evidence="10">Na(+) is not transported, but it plays an essential structural role and its presence is essential for fluoride channel function.</text>
</comment>
<comment type="similarity">
    <text evidence="7 10">Belongs to the fluoride channel Fluc/FEX (TC 1.A.43) family.</text>
</comment>
<feature type="transmembrane region" description="Helical" evidence="10">
    <location>
        <begin position="6"/>
        <end position="23"/>
    </location>
</feature>
<reference evidence="11 12" key="1">
    <citation type="submission" date="2020-08" db="EMBL/GenBank/DDBJ databases">
        <title>Winkia gen. nov., sp. nov., isolated from faeces of the Anser albifrons in China.</title>
        <authorList>
            <person name="Liu Q."/>
        </authorList>
    </citation>
    <scope>NUCLEOTIDE SEQUENCE [LARGE SCALE GENOMIC DNA]</scope>
    <source>
        <strain evidence="11 12">C62</strain>
    </source>
</reference>
<dbReference type="InterPro" id="IPR003691">
    <property type="entry name" value="FluC"/>
</dbReference>
<keyword evidence="10" id="KW-0479">Metal-binding</keyword>
<accession>A0A8I0G9K2</accession>
<comment type="function">
    <text evidence="9 10">Fluoride-specific ion channel. Important for reducing fluoride concentration in the cell, thus reducing its toxicity.</text>
</comment>
<dbReference type="RefSeq" id="WP_191071700.1">
    <property type="nucleotide sequence ID" value="NZ_CP060506.1"/>
</dbReference>
<evidence type="ECO:0000313" key="11">
    <source>
        <dbReference type="EMBL" id="MBD3689669.1"/>
    </source>
</evidence>
<dbReference type="Pfam" id="PF02537">
    <property type="entry name" value="CRCB"/>
    <property type="match status" value="1"/>
</dbReference>
<evidence type="ECO:0000256" key="7">
    <source>
        <dbReference type="ARBA" id="ARBA00035120"/>
    </source>
</evidence>
<dbReference type="EMBL" id="JACRUO010000001">
    <property type="protein sequence ID" value="MBD3689669.1"/>
    <property type="molecule type" value="Genomic_DNA"/>
</dbReference>
<feature type="transmembrane region" description="Helical" evidence="10">
    <location>
        <begin position="35"/>
        <end position="56"/>
    </location>
</feature>
<feature type="binding site" evidence="10">
    <location>
        <position position="75"/>
    </location>
    <ligand>
        <name>Na(+)</name>
        <dbReference type="ChEBI" id="CHEBI:29101"/>
        <note>structural</note>
    </ligand>
</feature>